<keyword evidence="2" id="KW-1185">Reference proteome</keyword>
<organism evidence="1 2">
    <name type="scientific">Balnearium lithotrophicum</name>
    <dbReference type="NCBI Taxonomy" id="223788"/>
    <lineage>
        <taxon>Bacteria</taxon>
        <taxon>Pseudomonadati</taxon>
        <taxon>Aquificota</taxon>
        <taxon>Aquificia</taxon>
        <taxon>Desulfurobacteriales</taxon>
        <taxon>Desulfurobacteriaceae</taxon>
        <taxon>Balnearium</taxon>
    </lineage>
</organism>
<name>A0A521EII9_9BACT</name>
<sequence>MLLPVRVELKEKCREPAHLVEVEVLSYEEGWIYGKEITPDPAEFAGWLLRKGTKKVITEREDGSIEIQFLKKGMRGKIWRPKKVYRIKPFQKEVSDD</sequence>
<dbReference type="Proteomes" id="UP000317315">
    <property type="component" value="Unassembled WGS sequence"/>
</dbReference>
<evidence type="ECO:0000313" key="2">
    <source>
        <dbReference type="Proteomes" id="UP000317315"/>
    </source>
</evidence>
<protein>
    <submittedName>
        <fullName evidence="1">Uncharacterized protein</fullName>
    </submittedName>
</protein>
<accession>A0A521EII9</accession>
<dbReference type="RefSeq" id="WP_142936282.1">
    <property type="nucleotide sequence ID" value="NZ_FXTM01000042.1"/>
</dbReference>
<gene>
    <name evidence="1" type="ORF">SAMN06269117_1426</name>
</gene>
<dbReference type="EMBL" id="FXTM01000042">
    <property type="protein sequence ID" value="SMO83747.1"/>
    <property type="molecule type" value="Genomic_DNA"/>
</dbReference>
<evidence type="ECO:0000313" key="1">
    <source>
        <dbReference type="EMBL" id="SMO83747.1"/>
    </source>
</evidence>
<proteinExistence type="predicted"/>
<reference evidence="1 2" key="1">
    <citation type="submission" date="2017-05" db="EMBL/GenBank/DDBJ databases">
        <authorList>
            <person name="Varghese N."/>
            <person name="Submissions S."/>
        </authorList>
    </citation>
    <scope>NUCLEOTIDE SEQUENCE [LARGE SCALE GENOMIC DNA]</scope>
    <source>
        <strain evidence="1 2">DSM 16304</strain>
    </source>
</reference>
<dbReference type="AlphaFoldDB" id="A0A521EII9"/>